<evidence type="ECO:0000313" key="3">
    <source>
        <dbReference type="EMBL" id="AKB42548.1"/>
    </source>
</evidence>
<dbReference type="RefSeq" id="WP_048117157.1">
    <property type="nucleotide sequence ID" value="NZ_CP009520.1"/>
</dbReference>
<dbReference type="Pfam" id="PF00582">
    <property type="entry name" value="Usp"/>
    <property type="match status" value="1"/>
</dbReference>
<dbReference type="PRINTS" id="PR01438">
    <property type="entry name" value="UNVRSLSTRESS"/>
</dbReference>
<evidence type="ECO:0000256" key="1">
    <source>
        <dbReference type="ARBA" id="ARBA00008791"/>
    </source>
</evidence>
<comment type="similarity">
    <text evidence="1">Belongs to the universal stress protein A family.</text>
</comment>
<dbReference type="AlphaFoldDB" id="A0A0E3Q2X0"/>
<reference evidence="3 4" key="1">
    <citation type="submission" date="2014-07" db="EMBL/GenBank/DDBJ databases">
        <title>Methanogenic archaea and the global carbon cycle.</title>
        <authorList>
            <person name="Henriksen J.R."/>
            <person name="Luke J."/>
            <person name="Reinhart S."/>
            <person name="Benedict M.N."/>
            <person name="Youngblut N.D."/>
            <person name="Metcalf M.E."/>
            <person name="Whitaker R.J."/>
            <person name="Metcalf W.W."/>
        </authorList>
    </citation>
    <scope>NUCLEOTIDE SEQUENCE [LARGE SCALE GENOMIC DNA]</scope>
    <source>
        <strain evidence="3 4">Z-761</strain>
    </source>
</reference>
<dbReference type="SUPFAM" id="SSF52402">
    <property type="entry name" value="Adenine nucleotide alpha hydrolases-like"/>
    <property type="match status" value="1"/>
</dbReference>
<dbReference type="Gene3D" id="3.40.50.620">
    <property type="entry name" value="HUPs"/>
    <property type="match status" value="1"/>
</dbReference>
<protein>
    <submittedName>
        <fullName evidence="3">Universal stress protein</fullName>
    </submittedName>
</protein>
<accession>A0A0E3Q2X0</accession>
<evidence type="ECO:0000259" key="2">
    <source>
        <dbReference type="Pfam" id="PF00582"/>
    </source>
</evidence>
<gene>
    <name evidence="3" type="ORF">MSVAZ_0279</name>
</gene>
<name>A0A0E3Q2X0_9EURY</name>
<dbReference type="KEGG" id="mvc:MSVAZ_0279"/>
<dbReference type="HOGENOM" id="CLU_049301_11_1_2"/>
<dbReference type="InterPro" id="IPR006015">
    <property type="entry name" value="Universal_stress_UspA"/>
</dbReference>
<evidence type="ECO:0000313" key="4">
    <source>
        <dbReference type="Proteomes" id="UP000033096"/>
    </source>
</evidence>
<dbReference type="GeneID" id="24808638"/>
<dbReference type="CDD" id="cd00293">
    <property type="entry name" value="USP-like"/>
    <property type="match status" value="1"/>
</dbReference>
<dbReference type="PANTHER" id="PTHR46268:SF6">
    <property type="entry name" value="UNIVERSAL STRESS PROTEIN UP12"/>
    <property type="match status" value="1"/>
</dbReference>
<dbReference type="Proteomes" id="UP000033096">
    <property type="component" value="Chromosome"/>
</dbReference>
<dbReference type="STRING" id="1434123.MSVAZ_0279"/>
<dbReference type="EMBL" id="CP009520">
    <property type="protein sequence ID" value="AKB42548.1"/>
    <property type="molecule type" value="Genomic_DNA"/>
</dbReference>
<sequence>MKRKLFRNIVIATDGSKNVQRAISHGIEFAKLSGAIVHALYVVNTPSTISENWTAGKETIYNIMKNDGQKAVSKIKKIGEASGVEVREVLLKGYPSSEIIYFAENNNIDLIVMGSLGATGLERFLIGSVAETVVRGSKVPVLVVRSEKQS</sequence>
<feature type="domain" description="UspA" evidence="2">
    <location>
        <begin position="6"/>
        <end position="145"/>
    </location>
</feature>
<proteinExistence type="inferred from homology"/>
<dbReference type="PANTHER" id="PTHR46268">
    <property type="entry name" value="STRESS RESPONSE PROTEIN NHAX"/>
    <property type="match status" value="1"/>
</dbReference>
<dbReference type="InterPro" id="IPR006016">
    <property type="entry name" value="UspA"/>
</dbReference>
<dbReference type="PATRIC" id="fig|1434123.4.peg.283"/>
<organism evidence="3 4">
    <name type="scientific">Methanosarcina vacuolata Z-761</name>
    <dbReference type="NCBI Taxonomy" id="1434123"/>
    <lineage>
        <taxon>Archaea</taxon>
        <taxon>Methanobacteriati</taxon>
        <taxon>Methanobacteriota</taxon>
        <taxon>Stenosarchaea group</taxon>
        <taxon>Methanomicrobia</taxon>
        <taxon>Methanosarcinales</taxon>
        <taxon>Methanosarcinaceae</taxon>
        <taxon>Methanosarcina</taxon>
    </lineage>
</organism>
<keyword evidence="4" id="KW-1185">Reference proteome</keyword>
<dbReference type="InterPro" id="IPR014729">
    <property type="entry name" value="Rossmann-like_a/b/a_fold"/>
</dbReference>